<dbReference type="STRING" id="1577792.QX51_01095"/>
<sequence>MLFSSISFLYYFLPVTIVVYFISKNKYKNLILLLASLFFYFYGEPGYTLLMIISAFSGYIHGVLIDKYRETKYSKVFLVSSLVISLGILIVFKYGNFIISNINYISSTNIKLLKLALPIGISFYTFQILSYVVDVYRNEAKVCKSFIDFATYVCLFPQLIAGPIVRYTTIQEELNNRVYSFEKFAYGVNRFIIGLSKKVIIANNLGMLVDVINSNTGKNILSYWIVAIVFPLQIYYDFSGYSDMAIGLGRMFGFHFLENFNYPYISKSITEFWRRWHISLSSFFRDYVYIPLGGNRVSKNRWIFNIFAVWCLTGLWHGDSWNFVLWGLYFAVLLVIEKLLLKDIIEKLPSFLQHIYAKFFIIISFVIFNNENIKDMFSSLYNMFNFRGLPLYNEFSAYYLKSYAVILVISIIGATPVLKNIIVKVSNRSAGEKFISTINPIFNIILLIIVTSYLIDGSFNPFLYFRF</sequence>
<feature type="transmembrane region" description="Helical" evidence="8">
    <location>
        <begin position="27"/>
        <end position="43"/>
    </location>
</feature>
<comment type="caution">
    <text evidence="9">The sequence shown here is derived from an EMBL/GenBank/DDBJ whole genome shotgun (WGS) entry which is preliminary data.</text>
</comment>
<feature type="transmembrane region" description="Helical" evidence="8">
    <location>
        <begin position="434"/>
        <end position="455"/>
    </location>
</feature>
<dbReference type="OrthoDB" id="9805788at2"/>
<feature type="transmembrane region" description="Helical" evidence="8">
    <location>
        <begin position="6"/>
        <end position="22"/>
    </location>
</feature>
<accession>A0A0B3W0U9</accession>
<evidence type="ECO:0000256" key="3">
    <source>
        <dbReference type="ARBA" id="ARBA00022475"/>
    </source>
</evidence>
<dbReference type="PIRSF" id="PIRSF016636">
    <property type="entry name" value="AlgI_DltB"/>
    <property type="match status" value="1"/>
</dbReference>
<dbReference type="InterPro" id="IPR051085">
    <property type="entry name" value="MB_O-acyltransferase"/>
</dbReference>
<keyword evidence="6 7" id="KW-0472">Membrane</keyword>
<comment type="similarity">
    <text evidence="2 7">Belongs to the membrane-bound acyltransferase family.</text>
</comment>
<keyword evidence="10" id="KW-1185">Reference proteome</keyword>
<dbReference type="PANTHER" id="PTHR13285:SF18">
    <property type="entry name" value="PROTEIN-CYSTEINE N-PALMITOYLTRANSFERASE RASP"/>
    <property type="match status" value="1"/>
</dbReference>
<dbReference type="AlphaFoldDB" id="A0A0B3W0U9"/>
<dbReference type="InterPro" id="IPR004299">
    <property type="entry name" value="MBOAT_fam"/>
</dbReference>
<evidence type="ECO:0000256" key="5">
    <source>
        <dbReference type="ARBA" id="ARBA00022989"/>
    </source>
</evidence>
<keyword evidence="7" id="KW-0808">Transferase</keyword>
<dbReference type="PIRSF" id="PIRSF500217">
    <property type="entry name" value="AlgI"/>
    <property type="match status" value="1"/>
</dbReference>
<keyword evidence="3 7" id="KW-1003">Cell membrane</keyword>
<feature type="transmembrane region" description="Helical" evidence="8">
    <location>
        <begin position="323"/>
        <end position="341"/>
    </location>
</feature>
<dbReference type="InterPro" id="IPR028362">
    <property type="entry name" value="AlgI"/>
</dbReference>
<protein>
    <submittedName>
        <fullName evidence="9">Alginate regulatory protein</fullName>
    </submittedName>
</protein>
<evidence type="ECO:0000256" key="8">
    <source>
        <dbReference type="SAM" id="Phobius"/>
    </source>
</evidence>
<gene>
    <name evidence="9" type="ORF">QX51_01095</name>
</gene>
<dbReference type="GO" id="GO:0016746">
    <property type="term" value="F:acyltransferase activity"/>
    <property type="evidence" value="ECO:0007669"/>
    <property type="project" value="UniProtKB-KW"/>
</dbReference>
<evidence type="ECO:0000256" key="4">
    <source>
        <dbReference type="ARBA" id="ARBA00022692"/>
    </source>
</evidence>
<feature type="transmembrane region" description="Helical" evidence="8">
    <location>
        <begin position="77"/>
        <end position="95"/>
    </location>
</feature>
<keyword evidence="4 8" id="KW-0812">Transmembrane</keyword>
<feature type="transmembrane region" description="Helical" evidence="8">
    <location>
        <begin position="302"/>
        <end position="317"/>
    </location>
</feature>
<feature type="transmembrane region" description="Helical" evidence="8">
    <location>
        <begin position="145"/>
        <end position="165"/>
    </location>
</feature>
<proteinExistence type="inferred from homology"/>
<evidence type="ECO:0000256" key="2">
    <source>
        <dbReference type="ARBA" id="ARBA00010323"/>
    </source>
</evidence>
<dbReference type="PANTHER" id="PTHR13285">
    <property type="entry name" value="ACYLTRANSFERASE"/>
    <property type="match status" value="1"/>
</dbReference>
<dbReference type="EMBL" id="JWHR01000013">
    <property type="protein sequence ID" value="KHS58759.1"/>
    <property type="molecule type" value="Genomic_DNA"/>
</dbReference>
<evidence type="ECO:0000256" key="6">
    <source>
        <dbReference type="ARBA" id="ARBA00023136"/>
    </source>
</evidence>
<feature type="transmembrane region" description="Helical" evidence="8">
    <location>
        <begin position="220"/>
        <end position="238"/>
    </location>
</feature>
<dbReference type="InterPro" id="IPR024194">
    <property type="entry name" value="Ac/AlaTfrase_AlgI/DltB"/>
</dbReference>
<evidence type="ECO:0000313" key="9">
    <source>
        <dbReference type="EMBL" id="KHS58759.1"/>
    </source>
</evidence>
<dbReference type="GO" id="GO:0042121">
    <property type="term" value="P:alginic acid biosynthetic process"/>
    <property type="evidence" value="ECO:0007669"/>
    <property type="project" value="InterPro"/>
</dbReference>
<feature type="transmembrane region" description="Helical" evidence="8">
    <location>
        <begin position="115"/>
        <end position="133"/>
    </location>
</feature>
<evidence type="ECO:0000256" key="7">
    <source>
        <dbReference type="PIRNR" id="PIRNR016636"/>
    </source>
</evidence>
<reference evidence="9 10" key="1">
    <citation type="submission" date="2014-12" db="EMBL/GenBank/DDBJ databases">
        <title>Draft genome sequence of Terrisporobacter sp. 08-306576, isolated from the blood culture of a bacteremia patient.</title>
        <authorList>
            <person name="Lund L.C."/>
            <person name="Sydenham T.V."/>
            <person name="Hogh S.V."/>
            <person name="Skov M.N."/>
            <person name="Kemp M."/>
            <person name="Justesen U.S."/>
        </authorList>
    </citation>
    <scope>NUCLEOTIDE SEQUENCE [LARGE SCALE GENOMIC DNA]</scope>
    <source>
        <strain evidence="9 10">08-306576</strain>
    </source>
</reference>
<keyword evidence="7" id="KW-0012">Acyltransferase</keyword>
<feature type="transmembrane region" description="Helical" evidence="8">
    <location>
        <begin position="348"/>
        <end position="368"/>
    </location>
</feature>
<keyword evidence="5 8" id="KW-1133">Transmembrane helix</keyword>
<dbReference type="Proteomes" id="UP000031189">
    <property type="component" value="Unassembled WGS sequence"/>
</dbReference>
<dbReference type="RefSeq" id="WP_039678057.1">
    <property type="nucleotide sequence ID" value="NZ_JWHR01000013.1"/>
</dbReference>
<evidence type="ECO:0000313" key="10">
    <source>
        <dbReference type="Proteomes" id="UP000031189"/>
    </source>
</evidence>
<feature type="transmembrane region" description="Helical" evidence="8">
    <location>
        <begin position="402"/>
        <end position="422"/>
    </location>
</feature>
<name>A0A0B3W0U9_9FIRM</name>
<dbReference type="Pfam" id="PF03062">
    <property type="entry name" value="MBOAT"/>
    <property type="match status" value="1"/>
</dbReference>
<dbReference type="GO" id="GO:0005886">
    <property type="term" value="C:plasma membrane"/>
    <property type="evidence" value="ECO:0007669"/>
    <property type="project" value="UniProtKB-SubCell"/>
</dbReference>
<comment type="subcellular location">
    <subcellularLocation>
        <location evidence="1">Cell membrane</location>
        <topology evidence="1">Multi-pass membrane protein</topology>
    </subcellularLocation>
</comment>
<organism evidence="9 10">
    <name type="scientific">Terrisporobacter othiniensis</name>
    <dbReference type="NCBI Taxonomy" id="1577792"/>
    <lineage>
        <taxon>Bacteria</taxon>
        <taxon>Bacillati</taxon>
        <taxon>Bacillota</taxon>
        <taxon>Clostridia</taxon>
        <taxon>Peptostreptococcales</taxon>
        <taxon>Peptostreptococcaceae</taxon>
        <taxon>Terrisporobacter</taxon>
    </lineage>
</organism>
<evidence type="ECO:0000256" key="1">
    <source>
        <dbReference type="ARBA" id="ARBA00004651"/>
    </source>
</evidence>